<dbReference type="PANTHER" id="PTHR34183:SF1">
    <property type="entry name" value="ENDOLYTIC PEPTIDOGLYCAN TRANSGLYCOSYLASE RLPA"/>
    <property type="match status" value="1"/>
</dbReference>
<dbReference type="HAMAP" id="MF_02071">
    <property type="entry name" value="RlpA"/>
    <property type="match status" value="1"/>
</dbReference>
<reference evidence="7 8" key="1">
    <citation type="journal article" date="2011" name="ISME J.">
        <title>Community ecology of hot spring cyanobacterial mats: predominant populations and their functional potential.</title>
        <authorList>
            <person name="Klatt C.G."/>
            <person name="Wood J.M."/>
            <person name="Rusch D.B."/>
            <person name="Bateson M.M."/>
            <person name="Hamamura N."/>
            <person name="Heidelberg J.F."/>
            <person name="Grossman A.R."/>
            <person name="Bhaya D."/>
            <person name="Cohan F.M."/>
            <person name="Kuhl M."/>
            <person name="Bryant D.A."/>
            <person name="Ward D.M."/>
        </authorList>
    </citation>
    <scope>NUCLEOTIDE SEQUENCE [LARGE SCALE GENOMIC DNA]</scope>
    <source>
        <strain evidence="7">OS</strain>
    </source>
</reference>
<dbReference type="GO" id="GO:0071555">
    <property type="term" value="P:cell wall organization"/>
    <property type="evidence" value="ECO:0007669"/>
    <property type="project" value="UniProtKB-KW"/>
</dbReference>
<dbReference type="InterPro" id="IPR009009">
    <property type="entry name" value="RlpA-like_DPBB"/>
</dbReference>
<gene>
    <name evidence="3" type="primary">rlpA</name>
    <name evidence="7" type="ORF">D0433_14605</name>
</gene>
<dbReference type="Gene3D" id="2.40.40.10">
    <property type="entry name" value="RlpA-like domain"/>
    <property type="match status" value="1"/>
</dbReference>
<dbReference type="InterPro" id="IPR012997">
    <property type="entry name" value="RplA"/>
</dbReference>
<evidence type="ECO:0000256" key="3">
    <source>
        <dbReference type="HAMAP-Rule" id="MF_02071"/>
    </source>
</evidence>
<dbReference type="Pfam" id="PF03330">
    <property type="entry name" value="DPBB_1"/>
    <property type="match status" value="1"/>
</dbReference>
<dbReference type="InterPro" id="IPR036908">
    <property type="entry name" value="RlpA-like_sf"/>
</dbReference>
<dbReference type="NCBIfam" id="TIGR00413">
    <property type="entry name" value="rlpA"/>
    <property type="match status" value="1"/>
</dbReference>
<name>A0A395LYS5_9BACT</name>
<proteinExistence type="inferred from homology"/>
<dbReference type="SUPFAM" id="SSF50685">
    <property type="entry name" value="Barwin-like endoglucanases"/>
    <property type="match status" value="1"/>
</dbReference>
<dbReference type="InterPro" id="IPR034718">
    <property type="entry name" value="RlpA"/>
</dbReference>
<comment type="function">
    <text evidence="3">Lytic transglycosylase with a strong preference for naked glycan strands that lack stem peptides.</text>
</comment>
<dbReference type="EMBL" id="PHFL01000077">
    <property type="protein sequence ID" value="RFM22784.1"/>
    <property type="molecule type" value="Genomic_DNA"/>
</dbReference>
<feature type="compositionally biased region" description="Low complexity" evidence="5">
    <location>
        <begin position="11"/>
        <end position="28"/>
    </location>
</feature>
<dbReference type="GO" id="GO:0008932">
    <property type="term" value="F:lytic endotransglycosylase activity"/>
    <property type="evidence" value="ECO:0007669"/>
    <property type="project" value="UniProtKB-UniRule"/>
</dbReference>
<accession>A0A395LYS5</accession>
<dbReference type="PANTHER" id="PTHR34183">
    <property type="entry name" value="ENDOLYTIC PEPTIDOGLYCAN TRANSGLYCOSYLASE RLPA"/>
    <property type="match status" value="1"/>
</dbReference>
<dbReference type="Proteomes" id="UP000266389">
    <property type="component" value="Unassembled WGS sequence"/>
</dbReference>
<dbReference type="EC" id="4.2.2.-" evidence="3"/>
<evidence type="ECO:0000256" key="1">
    <source>
        <dbReference type="ARBA" id="ARBA00023239"/>
    </source>
</evidence>
<dbReference type="CDD" id="cd22268">
    <property type="entry name" value="DPBB_RlpA-like"/>
    <property type="match status" value="1"/>
</dbReference>
<comment type="similarity">
    <text evidence="3 4">Belongs to the RlpA family.</text>
</comment>
<sequence length="142" mass="15042">MGCRSVARFTSGSSAPPAAAPRSEVVRSAPPPSAPAASVSAQVLSIEEGLASYYAMEFHGRRTSSGEIFDAQALTAAHLHLPFGTRVRVTNLTNNKSVIVRINDRLPPNSKGRIIDLSPSAAQHLEMIQAGVVKVRIEVLAN</sequence>
<evidence type="ECO:0000259" key="6">
    <source>
        <dbReference type="Pfam" id="PF03330"/>
    </source>
</evidence>
<feature type="region of interest" description="Disordered" evidence="5">
    <location>
        <begin position="1"/>
        <end position="32"/>
    </location>
</feature>
<evidence type="ECO:0000256" key="5">
    <source>
        <dbReference type="SAM" id="MobiDB-lite"/>
    </source>
</evidence>
<dbReference type="AlphaFoldDB" id="A0A395LYS5"/>
<evidence type="ECO:0000256" key="4">
    <source>
        <dbReference type="RuleBase" id="RU003495"/>
    </source>
</evidence>
<dbReference type="GO" id="GO:0000270">
    <property type="term" value="P:peptidoglycan metabolic process"/>
    <property type="evidence" value="ECO:0007669"/>
    <property type="project" value="UniProtKB-UniRule"/>
</dbReference>
<protein>
    <recommendedName>
        <fullName evidence="3">Probable endolytic peptidoglycan transglycosylase RlpA</fullName>
        <ecNumber evidence="3">4.2.2.-</ecNumber>
    </recommendedName>
</protein>
<organism evidence="7 8">
    <name type="scientific">Candidatus Thermochlorobacter aerophilus</name>
    <dbReference type="NCBI Taxonomy" id="1868324"/>
    <lineage>
        <taxon>Bacteria</taxon>
        <taxon>Pseudomonadati</taxon>
        <taxon>Chlorobiota</taxon>
        <taxon>Chlorobiia</taxon>
        <taxon>Chlorobiales</taxon>
        <taxon>Candidatus Thermochlorobacteriaceae</taxon>
        <taxon>Candidatus Thermochlorobacter</taxon>
    </lineage>
</organism>
<feature type="domain" description="RlpA-like protein double-psi beta-barrel" evidence="6">
    <location>
        <begin position="47"/>
        <end position="137"/>
    </location>
</feature>
<evidence type="ECO:0000313" key="7">
    <source>
        <dbReference type="EMBL" id="RFM22784.1"/>
    </source>
</evidence>
<comment type="caution">
    <text evidence="7">The sequence shown here is derived from an EMBL/GenBank/DDBJ whole genome shotgun (WGS) entry which is preliminary data.</text>
</comment>
<keyword evidence="2 3" id="KW-0961">Cell wall biogenesis/degradation</keyword>
<evidence type="ECO:0000313" key="8">
    <source>
        <dbReference type="Proteomes" id="UP000266389"/>
    </source>
</evidence>
<keyword evidence="1 3" id="KW-0456">Lyase</keyword>
<evidence type="ECO:0000256" key="2">
    <source>
        <dbReference type="ARBA" id="ARBA00023316"/>
    </source>
</evidence>